<dbReference type="InterPro" id="IPR036397">
    <property type="entry name" value="RNaseH_sf"/>
</dbReference>
<evidence type="ECO:0000259" key="1">
    <source>
        <dbReference type="PROSITE" id="PS50994"/>
    </source>
</evidence>
<name>A0A4Y2UUD1_ARAVE</name>
<dbReference type="OrthoDB" id="1751476at2759"/>
<proteinExistence type="predicted"/>
<dbReference type="InterPro" id="IPR039537">
    <property type="entry name" value="Retrotran_Ty1/copia-like"/>
</dbReference>
<dbReference type="SUPFAM" id="SSF53098">
    <property type="entry name" value="Ribonuclease H-like"/>
    <property type="match status" value="1"/>
</dbReference>
<dbReference type="PANTHER" id="PTHR42648">
    <property type="entry name" value="TRANSPOSASE, PUTATIVE-RELATED"/>
    <property type="match status" value="1"/>
</dbReference>
<keyword evidence="3" id="KW-1185">Reference proteome</keyword>
<accession>A0A4Y2UUD1</accession>
<feature type="non-terminal residue" evidence="2">
    <location>
        <position position="154"/>
    </location>
</feature>
<dbReference type="InterPro" id="IPR001584">
    <property type="entry name" value="Integrase_cat-core"/>
</dbReference>
<dbReference type="AlphaFoldDB" id="A0A4Y2UUD1"/>
<feature type="domain" description="Integrase catalytic" evidence="1">
    <location>
        <begin position="1"/>
        <end position="154"/>
    </location>
</feature>
<evidence type="ECO:0000313" key="2">
    <source>
        <dbReference type="EMBL" id="GBO15067.1"/>
    </source>
</evidence>
<gene>
    <name evidence="2" type="primary">POLX_923</name>
    <name evidence="2" type="ORF">AVEN_168804_1</name>
</gene>
<sequence>MIHSDLCGPVEPAALSGEHYVLTFVDDYSRSCEVRFIKKKSDIAVEFNKFLKLKNIVKKFFYENEEEYVAGALQKVTRNVGVKIDPCTSYTPKLNGVAERKNRTLFDKAHAMLYDSKLPKFLGGCANQAAVSLHNMIPYTSLNDPTTYDIKYST</sequence>
<dbReference type="EMBL" id="BGPR01039133">
    <property type="protein sequence ID" value="GBO15067.1"/>
    <property type="molecule type" value="Genomic_DNA"/>
</dbReference>
<organism evidence="2 3">
    <name type="scientific">Araneus ventricosus</name>
    <name type="common">Orbweaver spider</name>
    <name type="synonym">Epeira ventricosa</name>
    <dbReference type="NCBI Taxonomy" id="182803"/>
    <lineage>
        <taxon>Eukaryota</taxon>
        <taxon>Metazoa</taxon>
        <taxon>Ecdysozoa</taxon>
        <taxon>Arthropoda</taxon>
        <taxon>Chelicerata</taxon>
        <taxon>Arachnida</taxon>
        <taxon>Araneae</taxon>
        <taxon>Araneomorphae</taxon>
        <taxon>Entelegynae</taxon>
        <taxon>Araneoidea</taxon>
        <taxon>Araneidae</taxon>
        <taxon>Araneus</taxon>
    </lineage>
</organism>
<protein>
    <submittedName>
        <fullName evidence="2">Retrovirus-related Pol polyprotein from transposon TNT 1-94</fullName>
    </submittedName>
</protein>
<dbReference type="Proteomes" id="UP000499080">
    <property type="component" value="Unassembled WGS sequence"/>
</dbReference>
<comment type="caution">
    <text evidence="2">The sequence shown here is derived from an EMBL/GenBank/DDBJ whole genome shotgun (WGS) entry which is preliminary data.</text>
</comment>
<reference evidence="2 3" key="1">
    <citation type="journal article" date="2019" name="Sci. Rep.">
        <title>Orb-weaving spider Araneus ventricosus genome elucidates the spidroin gene catalogue.</title>
        <authorList>
            <person name="Kono N."/>
            <person name="Nakamura H."/>
            <person name="Ohtoshi R."/>
            <person name="Moran D.A.P."/>
            <person name="Shinohara A."/>
            <person name="Yoshida Y."/>
            <person name="Fujiwara M."/>
            <person name="Mori M."/>
            <person name="Tomita M."/>
            <person name="Arakawa K."/>
        </authorList>
    </citation>
    <scope>NUCLEOTIDE SEQUENCE [LARGE SCALE GENOMIC DNA]</scope>
</reference>
<dbReference type="Gene3D" id="3.30.420.10">
    <property type="entry name" value="Ribonuclease H-like superfamily/Ribonuclease H"/>
    <property type="match status" value="1"/>
</dbReference>
<dbReference type="GO" id="GO:0015074">
    <property type="term" value="P:DNA integration"/>
    <property type="evidence" value="ECO:0007669"/>
    <property type="project" value="InterPro"/>
</dbReference>
<dbReference type="InterPro" id="IPR012337">
    <property type="entry name" value="RNaseH-like_sf"/>
</dbReference>
<evidence type="ECO:0000313" key="3">
    <source>
        <dbReference type="Proteomes" id="UP000499080"/>
    </source>
</evidence>
<dbReference type="GO" id="GO:0003676">
    <property type="term" value="F:nucleic acid binding"/>
    <property type="evidence" value="ECO:0007669"/>
    <property type="project" value="InterPro"/>
</dbReference>
<dbReference type="PROSITE" id="PS50994">
    <property type="entry name" value="INTEGRASE"/>
    <property type="match status" value="1"/>
</dbReference>
<dbReference type="PANTHER" id="PTHR42648:SF18">
    <property type="entry name" value="RETROTRANSPOSON, UNCLASSIFIED-LIKE PROTEIN"/>
    <property type="match status" value="1"/>
</dbReference>